<organism evidence="2 3">
    <name type="scientific">Paractinoplanes rishiriensis</name>
    <dbReference type="NCBI Taxonomy" id="1050105"/>
    <lineage>
        <taxon>Bacteria</taxon>
        <taxon>Bacillati</taxon>
        <taxon>Actinomycetota</taxon>
        <taxon>Actinomycetes</taxon>
        <taxon>Micromonosporales</taxon>
        <taxon>Micromonosporaceae</taxon>
        <taxon>Paractinoplanes</taxon>
    </lineage>
</organism>
<dbReference type="AlphaFoldDB" id="A0A919JSU7"/>
<dbReference type="SUPFAM" id="SSF52540">
    <property type="entry name" value="P-loop containing nucleoside triphosphate hydrolases"/>
    <property type="match status" value="1"/>
</dbReference>
<dbReference type="RefSeq" id="WP_203778340.1">
    <property type="nucleotide sequence ID" value="NZ_BOMV01000001.1"/>
</dbReference>
<accession>A0A919JSU7</accession>
<comment type="caution">
    <text evidence="2">The sequence shown here is derived from an EMBL/GenBank/DDBJ whole genome shotgun (WGS) entry which is preliminary data.</text>
</comment>
<keyword evidence="3" id="KW-1185">Reference proteome</keyword>
<evidence type="ECO:0000313" key="2">
    <source>
        <dbReference type="EMBL" id="GIE92568.1"/>
    </source>
</evidence>
<dbReference type="EMBL" id="BOMV01000001">
    <property type="protein sequence ID" value="GIE92568.1"/>
    <property type="molecule type" value="Genomic_DNA"/>
</dbReference>
<evidence type="ECO:0000313" key="3">
    <source>
        <dbReference type="Proteomes" id="UP000636960"/>
    </source>
</evidence>
<dbReference type="Proteomes" id="UP000636960">
    <property type="component" value="Unassembled WGS sequence"/>
</dbReference>
<feature type="domain" description="DUF4062" evidence="1">
    <location>
        <begin position="3"/>
        <end position="85"/>
    </location>
</feature>
<dbReference type="InterPro" id="IPR027417">
    <property type="entry name" value="P-loop_NTPase"/>
</dbReference>
<proteinExistence type="predicted"/>
<dbReference type="Pfam" id="PF13271">
    <property type="entry name" value="DUF4062"/>
    <property type="match status" value="1"/>
</dbReference>
<reference evidence="2" key="1">
    <citation type="submission" date="2021-01" db="EMBL/GenBank/DDBJ databases">
        <title>Whole genome shotgun sequence of Actinoplanes rishiriensis NBRC 108556.</title>
        <authorList>
            <person name="Komaki H."/>
            <person name="Tamura T."/>
        </authorList>
    </citation>
    <scope>NUCLEOTIDE SEQUENCE</scope>
    <source>
        <strain evidence="2">NBRC 108556</strain>
    </source>
</reference>
<dbReference type="Gene3D" id="3.40.50.300">
    <property type="entry name" value="P-loop containing nucleotide triphosphate hydrolases"/>
    <property type="match status" value="1"/>
</dbReference>
<gene>
    <name evidence="2" type="ORF">Ari01nite_00330</name>
</gene>
<protein>
    <recommendedName>
        <fullName evidence="1">DUF4062 domain-containing protein</fullName>
    </recommendedName>
</protein>
<sequence>MTRVFVSSATGSLAPHRQAAVDVCVRHEMTPVHMERFSADPRPPLGYIREQIDTCGILVLIIGDRYGSLPPGEDLGYTELEYDYAVSLGNVVILAFVVADVLRGAAAAESPAATAKLARFVAKVSSRHLVRPFASVDDFRLDVYQSLEPYKQAPGRPAYHRRRVLPSPPQLCAMPEYVGGSPFTGRAAELAQLDEWAEGPHPVLVVEAIGGTGKSALTWEWATRYGPAVIDGYAGCFWWSFYDGSASIDRFLLELLAYVEPDFAENPRSISREDLPDLVLTALRRRPFLVVLDGFERLLLAYHRYDPSKVSDEDVAADRRANKHAMIDPLGYRFVRRLAGLTTSKILVSTRMAPDALEASSRSPLPGVVRLQLPGLGDEDVVKLAGSMGVTGRPREINKFFRPFGNHPLLITIVAGLVRDHRPAPGDFAAWLASHQFRLADLDLTARRRHILAAALDGLDAEERRLLGWMSVMSATLEWRVLQAINPYLPGEQAGARLDAALRTLEERGLLWWNRSANTYDMHPIVRGYAHEKLDSGERIGANVRLRDYFQAQPPADTATVTSVEDLQQTIQLFRALTGAQQYVQGERVWQDQLAGPLLEQLGANGPVRELLEPYQFSALDRMQADLSIAMLLSGRYDEGITVEKAVQRRLGTVGGPAEVKSSLGRMAAHYLAAGRFRSYAEILTILAAAQLSPAESAALSLRRLILEVVCRDGYDAGAGLRDLEARQTIVANNPWFGGDLRYWRLVHGFRNDALTMAEIEAAEQTFTRWRTRLRLARLKFDLLIREGDHARGLAVAEDVDRLRRVGGQEVVSAESALAYAYLGRRAEARTTLDECVAAMDRQHPFDRPYLLVAQAFAIAGERKAALSWAGRARLQAWADGQPYTDRWSLRQAEALITAYGGRLTALPDVPAPPPAVDHRPAIDRITVPSQRPGLLRRLFGAD</sequence>
<name>A0A919JSU7_9ACTN</name>
<dbReference type="InterPro" id="IPR025139">
    <property type="entry name" value="DUF4062"/>
</dbReference>
<evidence type="ECO:0000259" key="1">
    <source>
        <dbReference type="Pfam" id="PF13271"/>
    </source>
</evidence>